<feature type="transmembrane region" description="Helical" evidence="6">
    <location>
        <begin position="464"/>
        <end position="489"/>
    </location>
</feature>
<dbReference type="InterPro" id="IPR036259">
    <property type="entry name" value="MFS_trans_sf"/>
</dbReference>
<dbReference type="InterPro" id="IPR050495">
    <property type="entry name" value="ATG22/LtaA_families"/>
</dbReference>
<organism evidence="7">
    <name type="scientific">uncultured marine group II/III euryarchaeote AD1000_23_G03</name>
    <dbReference type="NCBI Taxonomy" id="1457739"/>
    <lineage>
        <taxon>Archaea</taxon>
        <taxon>Methanobacteriati</taxon>
        <taxon>Methanobacteriota</taxon>
        <taxon>environmental samples</taxon>
    </lineage>
</organism>
<proteinExistence type="predicted"/>
<feature type="transmembrane region" description="Helical" evidence="6">
    <location>
        <begin position="51"/>
        <end position="71"/>
    </location>
</feature>
<dbReference type="PANTHER" id="PTHR23519">
    <property type="entry name" value="AUTOPHAGY-RELATED PROTEIN 22"/>
    <property type="match status" value="1"/>
</dbReference>
<feature type="transmembrane region" description="Helical" evidence="6">
    <location>
        <begin position="369"/>
        <end position="392"/>
    </location>
</feature>
<accession>A0A075FSR4</accession>
<dbReference type="EMBL" id="KF900366">
    <property type="protein sequence ID" value="AIE92471.1"/>
    <property type="molecule type" value="Genomic_DNA"/>
</dbReference>
<evidence type="ECO:0000256" key="2">
    <source>
        <dbReference type="ARBA" id="ARBA00022448"/>
    </source>
</evidence>
<evidence type="ECO:0000256" key="4">
    <source>
        <dbReference type="ARBA" id="ARBA00022989"/>
    </source>
</evidence>
<feature type="transmembrane region" description="Helical" evidence="6">
    <location>
        <begin position="181"/>
        <end position="207"/>
    </location>
</feature>
<dbReference type="SUPFAM" id="SSF103473">
    <property type="entry name" value="MFS general substrate transporter"/>
    <property type="match status" value="1"/>
</dbReference>
<sequence>MVFVVLTAPALGVIADRMPIKKKLLKWYTVAGIAFTALMGAAPYFGSNGYIVLAVMFTIGTIGFTGGNVIYYSFMPYLGTREDQDKVSTWGYMYGFMGGSMLLIFHLIILMGPFNWDTNFKLATIFVTSALWWWGFGALMFKWTPEPEIHSDMEWKGVMDATKVAYGQVIKTAIEIRKFKVLAFFLIAYLLFYDGVNTIASMASAFGESVLRLNPSMNIMLLLTVNVVAIPMTFVFGKLAEKKGTKFALMLALLIYCAVAVAAAGFAPLELEGEEDAERYDFQFEWNEDTGLYEMTTLYDRGYEGWIAEDSEGDAVFRDGFQEHFPETDYSVEDAGASTLGAGLIVCLFILVVVVLLGGGVKWVQEKEMGLMGVFAAFLLVGVGIFGASFLADQATVDEEEVKAITEADALALVAAFESTDDHRFSIIVVGGNVSGSEVGATHPTMVDQGGPVDWWASTMRSMVWAPLGISVSLQWIILGLFVGCAMGSAGAQARSMFSQLTPKTRTSEFFGFFGFLGKSAAMIGTALYAIASTTFDSRVALLSITVVILAGTYLTSKVDIEEGIRVAQEEDARNEAQGMET</sequence>
<keyword evidence="2" id="KW-0813">Transport</keyword>
<protein>
    <submittedName>
        <fullName evidence="7">Major facilitator permease superfamily protein (UMF1)</fullName>
    </submittedName>
</protein>
<gene>
    <name evidence="7" type="primary">UMF1</name>
</gene>
<comment type="subcellular location">
    <subcellularLocation>
        <location evidence="1">Endomembrane system</location>
        <topology evidence="1">Multi-pass membrane protein</topology>
    </subcellularLocation>
</comment>
<feature type="transmembrane region" description="Helical" evidence="6">
    <location>
        <begin position="27"/>
        <end position="45"/>
    </location>
</feature>
<feature type="transmembrane region" description="Helical" evidence="6">
    <location>
        <begin position="247"/>
        <end position="267"/>
    </location>
</feature>
<evidence type="ECO:0000256" key="1">
    <source>
        <dbReference type="ARBA" id="ARBA00004127"/>
    </source>
</evidence>
<feature type="transmembrane region" description="Helical" evidence="6">
    <location>
        <begin position="92"/>
        <end position="114"/>
    </location>
</feature>
<evidence type="ECO:0000256" key="3">
    <source>
        <dbReference type="ARBA" id="ARBA00022692"/>
    </source>
</evidence>
<keyword evidence="5 6" id="KW-0472">Membrane</keyword>
<feature type="transmembrane region" description="Helical" evidence="6">
    <location>
        <begin position="120"/>
        <end position="141"/>
    </location>
</feature>
<dbReference type="AlphaFoldDB" id="A0A075FSR4"/>
<evidence type="ECO:0000313" key="7">
    <source>
        <dbReference type="EMBL" id="AIE92471.1"/>
    </source>
</evidence>
<name>A0A075FSR4_9EURY</name>
<feature type="transmembrane region" description="Helical" evidence="6">
    <location>
        <begin position="219"/>
        <end position="240"/>
    </location>
</feature>
<evidence type="ECO:0000256" key="5">
    <source>
        <dbReference type="ARBA" id="ARBA00023136"/>
    </source>
</evidence>
<reference evidence="7" key="1">
    <citation type="journal article" date="2014" name="Genome Biol. Evol.">
        <title>Pangenome evidence for extensive interdomain horizontal transfer affecting lineage core and shell genes in uncultured planktonic thaumarchaeota and euryarchaeota.</title>
        <authorList>
            <person name="Deschamps P."/>
            <person name="Zivanovic Y."/>
            <person name="Moreira D."/>
            <person name="Rodriguez-Valera F."/>
            <person name="Lopez-Garcia P."/>
        </authorList>
    </citation>
    <scope>NUCLEOTIDE SEQUENCE</scope>
</reference>
<dbReference type="InterPro" id="IPR024671">
    <property type="entry name" value="Atg22-like"/>
</dbReference>
<keyword evidence="4 6" id="KW-1133">Transmembrane helix</keyword>
<dbReference type="GO" id="GO:0012505">
    <property type="term" value="C:endomembrane system"/>
    <property type="evidence" value="ECO:0007669"/>
    <property type="project" value="UniProtKB-SubCell"/>
</dbReference>
<evidence type="ECO:0000256" key="6">
    <source>
        <dbReference type="SAM" id="Phobius"/>
    </source>
</evidence>
<feature type="transmembrane region" description="Helical" evidence="6">
    <location>
        <begin position="510"/>
        <end position="532"/>
    </location>
</feature>
<feature type="transmembrane region" description="Helical" evidence="6">
    <location>
        <begin position="335"/>
        <end position="357"/>
    </location>
</feature>
<keyword evidence="3 6" id="KW-0812">Transmembrane</keyword>
<dbReference type="PANTHER" id="PTHR23519:SF1">
    <property type="entry name" value="AUTOPHAGY-RELATED PROTEIN 22"/>
    <property type="match status" value="1"/>
</dbReference>
<dbReference type="Gene3D" id="1.20.1250.20">
    <property type="entry name" value="MFS general substrate transporter like domains"/>
    <property type="match status" value="1"/>
</dbReference>
<dbReference type="Pfam" id="PF11700">
    <property type="entry name" value="ATG22"/>
    <property type="match status" value="2"/>
</dbReference>